<proteinExistence type="predicted"/>
<protein>
    <submittedName>
        <fullName evidence="2">Uncharacterized protein</fullName>
    </submittedName>
</protein>
<comment type="caution">
    <text evidence="2">The sequence shown here is derived from an EMBL/GenBank/DDBJ whole genome shotgun (WGS) entry which is preliminary data.</text>
</comment>
<feature type="transmembrane region" description="Helical" evidence="1">
    <location>
        <begin position="43"/>
        <end position="61"/>
    </location>
</feature>
<organism evidence="2 3">
    <name type="scientific">Reticulomyxa filosa</name>
    <dbReference type="NCBI Taxonomy" id="46433"/>
    <lineage>
        <taxon>Eukaryota</taxon>
        <taxon>Sar</taxon>
        <taxon>Rhizaria</taxon>
        <taxon>Retaria</taxon>
        <taxon>Foraminifera</taxon>
        <taxon>Monothalamids</taxon>
        <taxon>Reticulomyxidae</taxon>
        <taxon>Reticulomyxa</taxon>
    </lineage>
</organism>
<accession>X6LF34</accession>
<dbReference type="EMBL" id="ASPP01040558">
    <property type="protein sequence ID" value="ETO00608.1"/>
    <property type="molecule type" value="Genomic_DNA"/>
</dbReference>
<keyword evidence="1" id="KW-0812">Transmembrane</keyword>
<feature type="non-terminal residue" evidence="2">
    <location>
        <position position="121"/>
    </location>
</feature>
<gene>
    <name evidence="2" type="ORF">RFI_36832</name>
</gene>
<keyword evidence="3" id="KW-1185">Reference proteome</keyword>
<keyword evidence="1" id="KW-0472">Membrane</keyword>
<evidence type="ECO:0000256" key="1">
    <source>
        <dbReference type="SAM" id="Phobius"/>
    </source>
</evidence>
<reference evidence="2 3" key="1">
    <citation type="journal article" date="2013" name="Curr. Biol.">
        <title>The Genome of the Foraminiferan Reticulomyxa filosa.</title>
        <authorList>
            <person name="Glockner G."/>
            <person name="Hulsmann N."/>
            <person name="Schleicher M."/>
            <person name="Noegel A.A."/>
            <person name="Eichinger L."/>
            <person name="Gallinger C."/>
            <person name="Pawlowski J."/>
            <person name="Sierra R."/>
            <person name="Euteneuer U."/>
            <person name="Pillet L."/>
            <person name="Moustafa A."/>
            <person name="Platzer M."/>
            <person name="Groth M."/>
            <person name="Szafranski K."/>
            <person name="Schliwa M."/>
        </authorList>
    </citation>
    <scope>NUCLEOTIDE SEQUENCE [LARGE SCALE GENOMIC DNA]</scope>
</reference>
<dbReference type="Proteomes" id="UP000023152">
    <property type="component" value="Unassembled WGS sequence"/>
</dbReference>
<evidence type="ECO:0000313" key="2">
    <source>
        <dbReference type="EMBL" id="ETO00608.1"/>
    </source>
</evidence>
<dbReference type="AlphaFoldDB" id="X6LF34"/>
<name>X6LF34_RETFI</name>
<keyword evidence="1" id="KW-1133">Transmembrane helix</keyword>
<sequence>MESTAYKKVSMTNGQSSFPWPLVKGPDKWKNFQPGDILDVQVIYVYMYIYILFKFVTKFFFLDHWIGNDHNALSTVYDIKVCILDDLFVCDMWKNKIHHDLKNRDMIAEVNRHNDDIVVYY</sequence>
<evidence type="ECO:0000313" key="3">
    <source>
        <dbReference type="Proteomes" id="UP000023152"/>
    </source>
</evidence>